<dbReference type="Proteomes" id="UP000008311">
    <property type="component" value="Unassembled WGS sequence"/>
</dbReference>
<sequence length="62" mass="6599">MNAASQGLIHIVKIARDSPAIREGLQLASYSSELVAVRKGLQLAFDCSVSCIEVELDASLLP</sequence>
<reference evidence="2" key="1">
    <citation type="journal article" date="2010" name="Nat. Biotechnol.">
        <title>Draft genome sequence of the oilseed species Ricinus communis.</title>
        <authorList>
            <person name="Chan A.P."/>
            <person name="Crabtree J."/>
            <person name="Zhao Q."/>
            <person name="Lorenzi H."/>
            <person name="Orvis J."/>
            <person name="Puiu D."/>
            <person name="Melake-Berhan A."/>
            <person name="Jones K.M."/>
            <person name="Redman J."/>
            <person name="Chen G."/>
            <person name="Cahoon E.B."/>
            <person name="Gedil M."/>
            <person name="Stanke M."/>
            <person name="Haas B.J."/>
            <person name="Wortman J.R."/>
            <person name="Fraser-Liggett C.M."/>
            <person name="Ravel J."/>
            <person name="Rabinowicz P.D."/>
        </authorList>
    </citation>
    <scope>NUCLEOTIDE SEQUENCE [LARGE SCALE GENOMIC DNA]</scope>
    <source>
        <strain evidence="2">cv. Hale</strain>
    </source>
</reference>
<keyword evidence="2" id="KW-1185">Reference proteome</keyword>
<name>B9SK96_RICCO</name>
<dbReference type="AlphaFoldDB" id="B9SK96"/>
<protein>
    <submittedName>
        <fullName evidence="1">Uncharacterized protein</fullName>
    </submittedName>
</protein>
<evidence type="ECO:0000313" key="1">
    <source>
        <dbReference type="EMBL" id="EEF35991.1"/>
    </source>
</evidence>
<accession>B9SK96</accession>
<organism evidence="1 2">
    <name type="scientific">Ricinus communis</name>
    <name type="common">Castor bean</name>
    <dbReference type="NCBI Taxonomy" id="3988"/>
    <lineage>
        <taxon>Eukaryota</taxon>
        <taxon>Viridiplantae</taxon>
        <taxon>Streptophyta</taxon>
        <taxon>Embryophyta</taxon>
        <taxon>Tracheophyta</taxon>
        <taxon>Spermatophyta</taxon>
        <taxon>Magnoliopsida</taxon>
        <taxon>eudicotyledons</taxon>
        <taxon>Gunneridae</taxon>
        <taxon>Pentapetalae</taxon>
        <taxon>rosids</taxon>
        <taxon>fabids</taxon>
        <taxon>Malpighiales</taxon>
        <taxon>Euphorbiaceae</taxon>
        <taxon>Acalyphoideae</taxon>
        <taxon>Acalypheae</taxon>
        <taxon>Ricinus</taxon>
    </lineage>
</organism>
<evidence type="ECO:0000313" key="2">
    <source>
        <dbReference type="Proteomes" id="UP000008311"/>
    </source>
</evidence>
<dbReference type="InParanoid" id="B9SK96"/>
<gene>
    <name evidence="1" type="ORF">RCOM_1029710</name>
</gene>
<proteinExistence type="predicted"/>
<dbReference type="EMBL" id="EQ974000">
    <property type="protein sequence ID" value="EEF35991.1"/>
    <property type="molecule type" value="Genomic_DNA"/>
</dbReference>